<evidence type="ECO:0000313" key="8">
    <source>
        <dbReference type="Proteomes" id="UP000214880"/>
    </source>
</evidence>
<evidence type="ECO:0000256" key="3">
    <source>
        <dbReference type="ARBA" id="ARBA00022989"/>
    </source>
</evidence>
<proteinExistence type="inferred from homology"/>
<comment type="subcellular location">
    <subcellularLocation>
        <location evidence="5">Cell membrane</location>
        <topology evidence="5">Multi-pass membrane protein</topology>
    </subcellularLocation>
    <subcellularLocation>
        <location evidence="1">Membrane</location>
        <topology evidence="1">Multi-pass membrane protein</topology>
    </subcellularLocation>
</comment>
<feature type="domain" description="ABC transmembrane type-2" evidence="6">
    <location>
        <begin position="23"/>
        <end position="243"/>
    </location>
</feature>
<dbReference type="InterPro" id="IPR052522">
    <property type="entry name" value="ABC-2_transport_permease"/>
</dbReference>
<evidence type="ECO:0000256" key="5">
    <source>
        <dbReference type="RuleBase" id="RU361157"/>
    </source>
</evidence>
<keyword evidence="4 5" id="KW-0472">Membrane</keyword>
<dbReference type="STRING" id="146817.SAMN04488502_104165"/>
<evidence type="ECO:0000259" key="6">
    <source>
        <dbReference type="PROSITE" id="PS51012"/>
    </source>
</evidence>
<dbReference type="InterPro" id="IPR047817">
    <property type="entry name" value="ABC2_TM_bact-type"/>
</dbReference>
<keyword evidence="5" id="KW-1003">Cell membrane</keyword>
<dbReference type="AlphaFoldDB" id="A0A1G9SZ63"/>
<dbReference type="Pfam" id="PF01061">
    <property type="entry name" value="ABC2_membrane"/>
    <property type="match status" value="1"/>
</dbReference>
<comment type="caution">
    <text evidence="5">Lacks conserved residue(s) required for the propagation of feature annotation.</text>
</comment>
<dbReference type="GO" id="GO:0140359">
    <property type="term" value="F:ABC-type transporter activity"/>
    <property type="evidence" value="ECO:0007669"/>
    <property type="project" value="InterPro"/>
</dbReference>
<name>A0A1G9SZ63_9FIRM</name>
<dbReference type="PIRSF" id="PIRSF006648">
    <property type="entry name" value="DrrB"/>
    <property type="match status" value="1"/>
</dbReference>
<accession>A0A1G9SZ63</accession>
<evidence type="ECO:0000313" key="7">
    <source>
        <dbReference type="EMBL" id="SDM40739.1"/>
    </source>
</evidence>
<dbReference type="InterPro" id="IPR000412">
    <property type="entry name" value="ABC_2_transport"/>
</dbReference>
<gene>
    <name evidence="7" type="ORF">SAMN04488502_104165</name>
</gene>
<dbReference type="InterPro" id="IPR013525">
    <property type="entry name" value="ABC2_TM"/>
</dbReference>
<dbReference type="OrthoDB" id="111284at2"/>
<evidence type="ECO:0000256" key="1">
    <source>
        <dbReference type="ARBA" id="ARBA00004141"/>
    </source>
</evidence>
<sequence length="245" mass="26345">MSGWLAVYLREMLLMQKKIGKLGYVFSSVMFPLIYLLAFGLGLGSRVEVSGGYVPFLTKGIVSLTVMLNGFQQTALSVSVGRLYFRTFQTIILSPVSALQIAGGIALAGISRGIMMGGLVYAVAWLAFDVPALPVIAVTGMFLSAFCFAALGLAVGLSVDDPDEISLVNNFIITPMVFFCGSFFPIQNLPDILQTLIAALPLSLANHLIRLETWSFEAAWQAAVLAAMGGGFLLWGVRGLKKYDE</sequence>
<evidence type="ECO:0000256" key="2">
    <source>
        <dbReference type="ARBA" id="ARBA00022692"/>
    </source>
</evidence>
<keyword evidence="2 5" id="KW-0812">Transmembrane</keyword>
<protein>
    <recommendedName>
        <fullName evidence="5">Transport permease protein</fullName>
    </recommendedName>
</protein>
<dbReference type="GO" id="GO:0043190">
    <property type="term" value="C:ATP-binding cassette (ABC) transporter complex"/>
    <property type="evidence" value="ECO:0007669"/>
    <property type="project" value="InterPro"/>
</dbReference>
<reference evidence="7 8" key="1">
    <citation type="submission" date="2016-10" db="EMBL/GenBank/DDBJ databases">
        <authorList>
            <person name="de Groot N.N."/>
        </authorList>
    </citation>
    <scope>NUCLEOTIDE SEQUENCE [LARGE SCALE GENOMIC DNA]</scope>
    <source>
        <strain evidence="7 8">DSM 1736</strain>
    </source>
</reference>
<dbReference type="PANTHER" id="PTHR43332">
    <property type="entry name" value="INNER MEMBRANE TRANSPORT PERMEASE YADH-RELATED"/>
    <property type="match status" value="1"/>
</dbReference>
<feature type="transmembrane region" description="Helical" evidence="5">
    <location>
        <begin position="21"/>
        <end position="41"/>
    </location>
</feature>
<feature type="transmembrane region" description="Helical" evidence="5">
    <location>
        <begin position="167"/>
        <end position="186"/>
    </location>
</feature>
<comment type="similarity">
    <text evidence="5">Belongs to the ABC-2 integral membrane protein family.</text>
</comment>
<keyword evidence="5" id="KW-0813">Transport</keyword>
<organism evidence="7 8">
    <name type="scientific">Dendrosporobacter quercicolus</name>
    <dbReference type="NCBI Taxonomy" id="146817"/>
    <lineage>
        <taxon>Bacteria</taxon>
        <taxon>Bacillati</taxon>
        <taxon>Bacillota</taxon>
        <taxon>Negativicutes</taxon>
        <taxon>Selenomonadales</taxon>
        <taxon>Sporomusaceae</taxon>
        <taxon>Dendrosporobacter</taxon>
    </lineage>
</organism>
<dbReference type="PANTHER" id="PTHR43332:SF2">
    <property type="entry name" value="INNER MEMBRANE TRANSPORT PERMEASE YADH"/>
    <property type="match status" value="1"/>
</dbReference>
<dbReference type="RefSeq" id="WP_092072363.1">
    <property type="nucleotide sequence ID" value="NZ_FNHB01000004.1"/>
</dbReference>
<dbReference type="EMBL" id="FNHB01000004">
    <property type="protein sequence ID" value="SDM40739.1"/>
    <property type="molecule type" value="Genomic_DNA"/>
</dbReference>
<evidence type="ECO:0000256" key="4">
    <source>
        <dbReference type="ARBA" id="ARBA00023136"/>
    </source>
</evidence>
<keyword evidence="8" id="KW-1185">Reference proteome</keyword>
<dbReference type="Proteomes" id="UP000214880">
    <property type="component" value="Unassembled WGS sequence"/>
</dbReference>
<feature type="transmembrane region" description="Helical" evidence="5">
    <location>
        <begin position="218"/>
        <end position="237"/>
    </location>
</feature>
<keyword evidence="3 5" id="KW-1133">Transmembrane helix</keyword>
<dbReference type="PROSITE" id="PS51012">
    <property type="entry name" value="ABC_TM2"/>
    <property type="match status" value="1"/>
</dbReference>
<feature type="transmembrane region" description="Helical" evidence="5">
    <location>
        <begin position="134"/>
        <end position="155"/>
    </location>
</feature>